<evidence type="ECO:0000313" key="3">
    <source>
        <dbReference type="EMBL" id="EER04955.1"/>
    </source>
</evidence>
<evidence type="ECO:0000256" key="1">
    <source>
        <dbReference type="SAM" id="MobiDB-lite"/>
    </source>
</evidence>
<accession>C5LE87</accession>
<dbReference type="RefSeq" id="XP_002773139.1">
    <property type="nucleotide sequence ID" value="XM_002773093.1"/>
</dbReference>
<dbReference type="Gene3D" id="1.10.8.10">
    <property type="entry name" value="DNA helicase RuvA subunit, C-terminal domain"/>
    <property type="match status" value="1"/>
</dbReference>
<dbReference type="Proteomes" id="UP000007800">
    <property type="component" value="Unassembled WGS sequence"/>
</dbReference>
<dbReference type="AlphaFoldDB" id="C5LE87"/>
<reference evidence="3 4" key="1">
    <citation type="submission" date="2008-07" db="EMBL/GenBank/DDBJ databases">
        <authorList>
            <person name="El-Sayed N."/>
            <person name="Caler E."/>
            <person name="Inman J."/>
            <person name="Amedeo P."/>
            <person name="Hass B."/>
            <person name="Wortman J."/>
        </authorList>
    </citation>
    <scope>NUCLEOTIDE SEQUENCE [LARGE SCALE GENOMIC DNA]</scope>
    <source>
        <strain evidence="4">ATCC 50983 / TXsc</strain>
    </source>
</reference>
<evidence type="ECO:0000313" key="4">
    <source>
        <dbReference type="Proteomes" id="UP000007800"/>
    </source>
</evidence>
<name>C5LE87_PERM5</name>
<dbReference type="InterPro" id="IPR015940">
    <property type="entry name" value="UBA"/>
</dbReference>
<sequence length="164" mass="17733">MTDGEGGKVVTVVETDIILGILLVQRRQQHLDKATLLGSLVSEGVDSELAAVAREREPTHPPTRSPPLPPPPPPPPPVASLDAELGEMAGQDAPTACGNEEVLDYLFPEPRGEEGVNMKTKEEEERANTKAELVAIGFPENQIAEAIKEHPTLEDATNWILDNY</sequence>
<proteinExistence type="predicted"/>
<feature type="domain" description="UBA" evidence="2">
    <location>
        <begin position="122"/>
        <end position="163"/>
    </location>
</feature>
<dbReference type="GeneID" id="9050477"/>
<feature type="region of interest" description="Disordered" evidence="1">
    <location>
        <begin position="53"/>
        <end position="82"/>
    </location>
</feature>
<dbReference type="InParanoid" id="C5LE87"/>
<dbReference type="EMBL" id="GG681161">
    <property type="protein sequence ID" value="EER04955.1"/>
    <property type="molecule type" value="Genomic_DNA"/>
</dbReference>
<protein>
    <recommendedName>
        <fullName evidence="2">UBA domain-containing protein</fullName>
    </recommendedName>
</protein>
<keyword evidence="4" id="KW-1185">Reference proteome</keyword>
<organism evidence="4">
    <name type="scientific">Perkinsus marinus (strain ATCC 50983 / TXsc)</name>
    <dbReference type="NCBI Taxonomy" id="423536"/>
    <lineage>
        <taxon>Eukaryota</taxon>
        <taxon>Sar</taxon>
        <taxon>Alveolata</taxon>
        <taxon>Perkinsozoa</taxon>
        <taxon>Perkinsea</taxon>
        <taxon>Perkinsida</taxon>
        <taxon>Perkinsidae</taxon>
        <taxon>Perkinsus</taxon>
    </lineage>
</organism>
<gene>
    <name evidence="3" type="ORF">Pmar_PMAR026967</name>
</gene>
<feature type="compositionally biased region" description="Pro residues" evidence="1">
    <location>
        <begin position="60"/>
        <end position="78"/>
    </location>
</feature>
<evidence type="ECO:0000259" key="2">
    <source>
        <dbReference type="PROSITE" id="PS50030"/>
    </source>
</evidence>
<dbReference type="PROSITE" id="PS50030">
    <property type="entry name" value="UBA"/>
    <property type="match status" value="1"/>
</dbReference>